<keyword evidence="2" id="KW-0472">Membrane</keyword>
<proteinExistence type="predicted"/>
<comment type="caution">
    <text evidence="3">The sequence shown here is derived from an EMBL/GenBank/DDBJ whole genome shotgun (WGS) entry which is preliminary data.</text>
</comment>
<feature type="transmembrane region" description="Helical" evidence="2">
    <location>
        <begin position="42"/>
        <end position="61"/>
    </location>
</feature>
<gene>
    <name evidence="3" type="ORF">NLI96_g4991</name>
</gene>
<feature type="compositionally biased region" description="Polar residues" evidence="1">
    <location>
        <begin position="80"/>
        <end position="93"/>
    </location>
</feature>
<dbReference type="AlphaFoldDB" id="A0AAD5YJJ6"/>
<sequence length="141" mass="14617">MIASSVAQSVSAPSGALSAPGLQGGNNVPGEHTRDLTPETIAGIVVLSVIFIFAVVALCLVGRRRQLEDPESIPPLPFPASTTRTSPGMTSPLTLVPCRRSMMTFGANPTPEGHLSQVYSQPYEASSTPSGQFCGATHPGK</sequence>
<evidence type="ECO:0000256" key="2">
    <source>
        <dbReference type="SAM" id="Phobius"/>
    </source>
</evidence>
<dbReference type="Proteomes" id="UP001212997">
    <property type="component" value="Unassembled WGS sequence"/>
</dbReference>
<feature type="region of interest" description="Disordered" evidence="1">
    <location>
        <begin position="1"/>
        <end position="34"/>
    </location>
</feature>
<feature type="compositionally biased region" description="Low complexity" evidence="1">
    <location>
        <begin position="1"/>
        <end position="16"/>
    </location>
</feature>
<keyword evidence="2" id="KW-0812">Transmembrane</keyword>
<evidence type="ECO:0000313" key="4">
    <source>
        <dbReference type="Proteomes" id="UP001212997"/>
    </source>
</evidence>
<keyword evidence="2" id="KW-1133">Transmembrane helix</keyword>
<evidence type="ECO:0000313" key="3">
    <source>
        <dbReference type="EMBL" id="KAJ3485372.1"/>
    </source>
</evidence>
<protein>
    <submittedName>
        <fullName evidence="3">Uncharacterized protein</fullName>
    </submittedName>
</protein>
<evidence type="ECO:0000256" key="1">
    <source>
        <dbReference type="SAM" id="MobiDB-lite"/>
    </source>
</evidence>
<feature type="region of interest" description="Disordered" evidence="1">
    <location>
        <begin position="69"/>
        <end position="93"/>
    </location>
</feature>
<name>A0AAD5YJJ6_9APHY</name>
<keyword evidence="4" id="KW-1185">Reference proteome</keyword>
<reference evidence="3" key="1">
    <citation type="submission" date="2022-07" db="EMBL/GenBank/DDBJ databases">
        <title>Genome Sequence of Physisporinus lineatus.</title>
        <authorList>
            <person name="Buettner E."/>
        </authorList>
    </citation>
    <scope>NUCLEOTIDE SEQUENCE</scope>
    <source>
        <strain evidence="3">VT162</strain>
    </source>
</reference>
<accession>A0AAD5YJJ6</accession>
<dbReference type="EMBL" id="JANAWD010000155">
    <property type="protein sequence ID" value="KAJ3485372.1"/>
    <property type="molecule type" value="Genomic_DNA"/>
</dbReference>
<organism evidence="3 4">
    <name type="scientific">Meripilus lineatus</name>
    <dbReference type="NCBI Taxonomy" id="2056292"/>
    <lineage>
        <taxon>Eukaryota</taxon>
        <taxon>Fungi</taxon>
        <taxon>Dikarya</taxon>
        <taxon>Basidiomycota</taxon>
        <taxon>Agaricomycotina</taxon>
        <taxon>Agaricomycetes</taxon>
        <taxon>Polyporales</taxon>
        <taxon>Meripilaceae</taxon>
        <taxon>Meripilus</taxon>
    </lineage>
</organism>